<dbReference type="GO" id="GO:0005975">
    <property type="term" value="P:carbohydrate metabolic process"/>
    <property type="evidence" value="ECO:0007669"/>
    <property type="project" value="InterPro"/>
</dbReference>
<dbReference type="InterPro" id="IPR017853">
    <property type="entry name" value="GH"/>
</dbReference>
<dbReference type="FunFam" id="2.60.40.10:FF:000495">
    <property type="entry name" value="Periplasmic beta-glucosidase"/>
    <property type="match status" value="1"/>
</dbReference>
<evidence type="ECO:0000259" key="5">
    <source>
        <dbReference type="SMART" id="SM01217"/>
    </source>
</evidence>
<dbReference type="InterPro" id="IPR001764">
    <property type="entry name" value="Glyco_hydro_3_N"/>
</dbReference>
<comment type="similarity">
    <text evidence="1">Belongs to the glycosyl hydrolase 3 family.</text>
</comment>
<dbReference type="SUPFAM" id="SSF52279">
    <property type="entry name" value="Beta-D-glucan exohydrolase, C-terminal domain"/>
    <property type="match status" value="1"/>
</dbReference>
<reference evidence="6 7" key="1">
    <citation type="journal article" date="2019" name="Emerg. Microbes Infect.">
        <title>Comprehensive subspecies identification of 175 nontuberculous mycobacteria species based on 7547 genomic profiles.</title>
        <authorList>
            <person name="Matsumoto Y."/>
            <person name="Kinjo T."/>
            <person name="Motooka D."/>
            <person name="Nabeya D."/>
            <person name="Jung N."/>
            <person name="Uechi K."/>
            <person name="Horii T."/>
            <person name="Iida T."/>
            <person name="Fujita J."/>
            <person name="Nakamura S."/>
        </authorList>
    </citation>
    <scope>NUCLEOTIDE SEQUENCE [LARGE SCALE GENOMIC DNA]</scope>
    <source>
        <strain evidence="6 7">JCM 12404</strain>
    </source>
</reference>
<dbReference type="SUPFAM" id="SSF51445">
    <property type="entry name" value="(Trans)glycosidases"/>
    <property type="match status" value="1"/>
</dbReference>
<sequence>MTNDPLPDGLTLRQKASLSSGASFWRTKTVAGLPAAILTDGPHGVRAQVGAEDHIGISPSAPATCFPPAAGLGQSWDPQLVERVGAALADEARANGAGVLLGPGVNIKRDPRAGRNFEYYSEDPHLSGVLGAAWVRGLQSHGVGASVKHFAANNAEHDRMRSDSQVDARALREIYLKSFERVVTESRPWTVMCSYNKVNGVYASENRWLLTEILRGQWGFDGAVVSDWGAVGDRVSAMAAGLDLAMPGGDLTLDETVVAAVEAGKLDEVTVDAAARNVLTMLQRIADGAASARPVDLDAHHALARQIAGRCIALLKNQDGLLPLDPSRALAVIGPFAVQPRYQGGGSSHVNAARLDIPLEQIRKQALGDVSYAPGFGVDGDADRLRDDAAAIAADADVAVMFLGLPDREESEGFDRGHIDLPEQQLNVLRAVVAVQPRTVVVLSHGGAVRLAEVDRLAQSILDGGLLGQAGGGAIADVLFGAVNPSGRLAETVPVRLEDVPSFLNFPGENSQVLYGESIYVGYRWYDARKIDVTYCFGHGLSYTTFSYGTVRAESDRDDLVVTLPVTNTGDRDGREIIQVYVSKPDSRVRRAPKELKAFQAIDLAAGATAEVTLRITRNDLAYWEERVDGWIVEGGAYTIHVGSSSKDIRGATVVDINGDTLTLPLTEDSTIAEVMAHSTAGPLFASLAAQNIAPVADALDNEFGVDIARVAASIPLGHIAAFGGGFSRETLDRFLEQVCE</sequence>
<proteinExistence type="inferred from homology"/>
<dbReference type="Gene3D" id="3.20.20.300">
    <property type="entry name" value="Glycoside hydrolase, family 3, N-terminal domain"/>
    <property type="match status" value="1"/>
</dbReference>
<dbReference type="InterPro" id="IPR013783">
    <property type="entry name" value="Ig-like_fold"/>
</dbReference>
<dbReference type="InterPro" id="IPR002772">
    <property type="entry name" value="Glyco_hydro_3_C"/>
</dbReference>
<dbReference type="KEGG" id="mcoo:MCOO_01720"/>
<accession>A0A7I7KQP7</accession>
<feature type="domain" description="Fibronectin type III-like" evidence="5">
    <location>
        <begin position="576"/>
        <end position="646"/>
    </location>
</feature>
<gene>
    <name evidence="6" type="ORF">MCOO_01720</name>
</gene>
<dbReference type="InterPro" id="IPR026891">
    <property type="entry name" value="Fn3-like"/>
</dbReference>
<keyword evidence="2 6" id="KW-0378">Hydrolase</keyword>
<dbReference type="RefSeq" id="WP_163774461.1">
    <property type="nucleotide sequence ID" value="NZ_AP022569.1"/>
</dbReference>
<keyword evidence="7" id="KW-1185">Reference proteome</keyword>
<dbReference type="PRINTS" id="PR00133">
    <property type="entry name" value="GLHYDRLASE3"/>
</dbReference>
<dbReference type="Pfam" id="PF14310">
    <property type="entry name" value="Fn3-like"/>
    <property type="match status" value="1"/>
</dbReference>
<evidence type="ECO:0000256" key="3">
    <source>
        <dbReference type="ARBA" id="ARBA00058905"/>
    </source>
</evidence>
<evidence type="ECO:0000313" key="6">
    <source>
        <dbReference type="EMBL" id="BBX44157.1"/>
    </source>
</evidence>
<dbReference type="Pfam" id="PF01915">
    <property type="entry name" value="Glyco_hydro_3_C"/>
    <property type="match status" value="1"/>
</dbReference>
<dbReference type="GO" id="GO:0008422">
    <property type="term" value="F:beta-glucosidase activity"/>
    <property type="evidence" value="ECO:0007669"/>
    <property type="project" value="UniProtKB-ARBA"/>
</dbReference>
<evidence type="ECO:0000256" key="1">
    <source>
        <dbReference type="ARBA" id="ARBA00005336"/>
    </source>
</evidence>
<dbReference type="PANTHER" id="PTHR42715">
    <property type="entry name" value="BETA-GLUCOSIDASE"/>
    <property type="match status" value="1"/>
</dbReference>
<dbReference type="InterPro" id="IPR050288">
    <property type="entry name" value="Cellulose_deg_GH3"/>
</dbReference>
<dbReference type="InterPro" id="IPR036881">
    <property type="entry name" value="Glyco_hydro_3_C_sf"/>
</dbReference>
<dbReference type="Pfam" id="PF00933">
    <property type="entry name" value="Glyco_hydro_3"/>
    <property type="match status" value="1"/>
</dbReference>
<evidence type="ECO:0000256" key="2">
    <source>
        <dbReference type="ARBA" id="ARBA00022801"/>
    </source>
</evidence>
<dbReference type="EMBL" id="AP022569">
    <property type="protein sequence ID" value="BBX44157.1"/>
    <property type="molecule type" value="Genomic_DNA"/>
</dbReference>
<dbReference type="Gene3D" id="3.40.50.1700">
    <property type="entry name" value="Glycoside hydrolase family 3 C-terminal domain"/>
    <property type="match status" value="1"/>
</dbReference>
<dbReference type="AlphaFoldDB" id="A0A7I7KQP7"/>
<evidence type="ECO:0000313" key="7">
    <source>
        <dbReference type="Proteomes" id="UP000465866"/>
    </source>
</evidence>
<dbReference type="Proteomes" id="UP000465866">
    <property type="component" value="Chromosome"/>
</dbReference>
<comment type="function">
    <text evidence="3">Catalyzes the hydrolysis of a non-reducing terminal alpha-L-arabinopyranosidic linkage in ginsenoside Rb2 (alpha-L-arabinopyranosyl-(1-&gt;6)-alpha-D-glucopyranosyl) to release alpha-D-glucopyranosyl (Rd). It is not able to hydrolyze alpha-L-arabinofuranosyl-(1-&gt;6)-alpha-D-glucopyranosyl (Rc).</text>
</comment>
<protein>
    <recommendedName>
        <fullName evidence="4">Exo-alpha-(1-&gt;6)-L-arabinopyranosidase</fullName>
    </recommendedName>
</protein>
<dbReference type="SMART" id="SM01217">
    <property type="entry name" value="Fn3_like"/>
    <property type="match status" value="1"/>
</dbReference>
<dbReference type="Gene3D" id="2.60.40.10">
    <property type="entry name" value="Immunoglobulins"/>
    <property type="match status" value="1"/>
</dbReference>
<evidence type="ECO:0000256" key="4">
    <source>
        <dbReference type="ARBA" id="ARBA00074219"/>
    </source>
</evidence>
<name>A0A7I7KQP7_9MYCO</name>
<dbReference type="PANTHER" id="PTHR42715:SF10">
    <property type="entry name" value="BETA-GLUCOSIDASE"/>
    <property type="match status" value="1"/>
</dbReference>
<organism evidence="6 7">
    <name type="scientific">Mycobacterium cookii</name>
    <dbReference type="NCBI Taxonomy" id="1775"/>
    <lineage>
        <taxon>Bacteria</taxon>
        <taxon>Bacillati</taxon>
        <taxon>Actinomycetota</taxon>
        <taxon>Actinomycetes</taxon>
        <taxon>Mycobacteriales</taxon>
        <taxon>Mycobacteriaceae</taxon>
        <taxon>Mycobacterium</taxon>
    </lineage>
</organism>
<dbReference type="InterPro" id="IPR036962">
    <property type="entry name" value="Glyco_hydro_3_N_sf"/>
</dbReference>